<evidence type="ECO:0000259" key="15">
    <source>
        <dbReference type="PROSITE" id="PS50109"/>
    </source>
</evidence>
<dbReference type="Pfam" id="PF00512">
    <property type="entry name" value="HisKA"/>
    <property type="match status" value="1"/>
</dbReference>
<dbReference type="Gene3D" id="6.10.340.10">
    <property type="match status" value="1"/>
</dbReference>
<keyword evidence="18" id="KW-1185">Reference proteome</keyword>
<dbReference type="InterPro" id="IPR036097">
    <property type="entry name" value="HisK_dim/P_sf"/>
</dbReference>
<dbReference type="SUPFAM" id="SSF158472">
    <property type="entry name" value="HAMP domain-like"/>
    <property type="match status" value="1"/>
</dbReference>
<evidence type="ECO:0000313" key="18">
    <source>
        <dbReference type="Proteomes" id="UP000010474"/>
    </source>
</evidence>
<evidence type="ECO:0000259" key="16">
    <source>
        <dbReference type="PROSITE" id="PS50885"/>
    </source>
</evidence>
<keyword evidence="10" id="KW-0067">ATP-binding</keyword>
<evidence type="ECO:0000256" key="4">
    <source>
        <dbReference type="ARBA" id="ARBA00022475"/>
    </source>
</evidence>
<evidence type="ECO:0000256" key="9">
    <source>
        <dbReference type="ARBA" id="ARBA00022777"/>
    </source>
</evidence>
<dbReference type="SUPFAM" id="SSF47384">
    <property type="entry name" value="Homodimeric domain of signal transducing histidine kinase"/>
    <property type="match status" value="1"/>
</dbReference>
<keyword evidence="5" id="KW-0597">Phosphoprotein</keyword>
<dbReference type="RefSeq" id="WP_015213309.1">
    <property type="nucleotide sequence ID" value="NC_019771.1"/>
</dbReference>
<dbReference type="Gene3D" id="1.10.287.130">
    <property type="match status" value="1"/>
</dbReference>
<evidence type="ECO:0000256" key="12">
    <source>
        <dbReference type="ARBA" id="ARBA00023012"/>
    </source>
</evidence>
<dbReference type="InterPro" id="IPR050428">
    <property type="entry name" value="TCS_sensor_his_kinase"/>
</dbReference>
<evidence type="ECO:0000256" key="3">
    <source>
        <dbReference type="ARBA" id="ARBA00012438"/>
    </source>
</evidence>
<dbReference type="PATRIC" id="fig|272123.3.peg.1187"/>
<dbReference type="eggNOG" id="COG2205">
    <property type="taxonomic scope" value="Bacteria"/>
</dbReference>
<dbReference type="InterPro" id="IPR036890">
    <property type="entry name" value="HATPase_C_sf"/>
</dbReference>
<organism evidence="17 18">
    <name type="scientific">Anabaena cylindrica (strain ATCC 27899 / PCC 7122)</name>
    <dbReference type="NCBI Taxonomy" id="272123"/>
    <lineage>
        <taxon>Bacteria</taxon>
        <taxon>Bacillati</taxon>
        <taxon>Cyanobacteriota</taxon>
        <taxon>Cyanophyceae</taxon>
        <taxon>Nostocales</taxon>
        <taxon>Nostocaceae</taxon>
        <taxon>Anabaena</taxon>
    </lineage>
</organism>
<dbReference type="Gene3D" id="3.30.565.10">
    <property type="entry name" value="Histidine kinase-like ATPase, C-terminal domain"/>
    <property type="match status" value="1"/>
</dbReference>
<dbReference type="Pfam" id="PF02518">
    <property type="entry name" value="HATPase_c"/>
    <property type="match status" value="1"/>
</dbReference>
<dbReference type="EC" id="2.7.13.3" evidence="3"/>
<dbReference type="CDD" id="cd00082">
    <property type="entry name" value="HisKA"/>
    <property type="match status" value="1"/>
</dbReference>
<dbReference type="PANTHER" id="PTHR45436:SF5">
    <property type="entry name" value="SENSOR HISTIDINE KINASE TRCS"/>
    <property type="match status" value="1"/>
</dbReference>
<dbReference type="SMART" id="SM00304">
    <property type="entry name" value="HAMP"/>
    <property type="match status" value="1"/>
</dbReference>
<feature type="domain" description="HAMP" evidence="16">
    <location>
        <begin position="215"/>
        <end position="267"/>
    </location>
</feature>
<evidence type="ECO:0000256" key="6">
    <source>
        <dbReference type="ARBA" id="ARBA00022679"/>
    </source>
</evidence>
<proteinExistence type="predicted"/>
<dbReference type="CDD" id="cd06225">
    <property type="entry name" value="HAMP"/>
    <property type="match status" value="1"/>
</dbReference>
<dbReference type="SMART" id="SM00388">
    <property type="entry name" value="HisKA"/>
    <property type="match status" value="1"/>
</dbReference>
<dbReference type="InterPro" id="IPR003594">
    <property type="entry name" value="HATPase_dom"/>
</dbReference>
<feature type="domain" description="Histidine kinase" evidence="15">
    <location>
        <begin position="275"/>
        <end position="485"/>
    </location>
</feature>
<keyword evidence="7 14" id="KW-0812">Transmembrane</keyword>
<dbReference type="AlphaFoldDB" id="K9ZDH3"/>
<dbReference type="SMART" id="SM00387">
    <property type="entry name" value="HATPase_c"/>
    <property type="match status" value="1"/>
</dbReference>
<dbReference type="GO" id="GO:0005886">
    <property type="term" value="C:plasma membrane"/>
    <property type="evidence" value="ECO:0007669"/>
    <property type="project" value="UniProtKB-SubCell"/>
</dbReference>
<evidence type="ECO:0000256" key="5">
    <source>
        <dbReference type="ARBA" id="ARBA00022553"/>
    </source>
</evidence>
<keyword evidence="6" id="KW-0808">Transferase</keyword>
<dbReference type="Proteomes" id="UP000010474">
    <property type="component" value="Chromosome"/>
</dbReference>
<dbReference type="OrthoDB" id="9763461at2"/>
<dbReference type="GO" id="GO:0005524">
    <property type="term" value="F:ATP binding"/>
    <property type="evidence" value="ECO:0007669"/>
    <property type="project" value="UniProtKB-KW"/>
</dbReference>
<evidence type="ECO:0000313" key="17">
    <source>
        <dbReference type="EMBL" id="AFZ56657.1"/>
    </source>
</evidence>
<keyword evidence="11 14" id="KW-1133">Transmembrane helix</keyword>
<evidence type="ECO:0000256" key="14">
    <source>
        <dbReference type="SAM" id="Phobius"/>
    </source>
</evidence>
<keyword evidence="8" id="KW-0547">Nucleotide-binding</keyword>
<dbReference type="PROSITE" id="PS50109">
    <property type="entry name" value="HIS_KIN"/>
    <property type="match status" value="1"/>
</dbReference>
<accession>K9ZDH3</accession>
<dbReference type="PROSITE" id="PS50885">
    <property type="entry name" value="HAMP"/>
    <property type="match status" value="1"/>
</dbReference>
<comment type="catalytic activity">
    <reaction evidence="1">
        <text>ATP + protein L-histidine = ADP + protein N-phospho-L-histidine.</text>
        <dbReference type="EC" id="2.7.13.3"/>
    </reaction>
</comment>
<dbReference type="KEGG" id="acy:Anacy_1087"/>
<sequence length="488" mass="55338">MWNYRKTIFTSIRSRIFIFYFILLSLFLVITVPLIFRFVSSAIANRVTEDIREEVEILEGLLDNDSRIKSKLALKNQEIKYPKDAGQLANLFNIYLSRRIPEDDTYLIGVLNKDFYRSSPEALPKILQPESPLMQSLIKIQTFQEGIKLQPNTKTGNILYIVKPIHFQEQIIGRLIVVHAVRGEQEEAFDTLKIVFWVMIGVFILSVVVTWFMAGKVLSPLSSIISTAIKITETNLNERIEVQTSGELAELTNSFNAMMNRLEAAFVSQRHFMNDVGHELRTPITIIRGHLELIDLDQASGIEQDTINLVIDEIDRMSRLVDDLSLLAKSERPDFLLLETIDAQSFLDTLSTKVQALAHRNWQFQIKVKGVLVGDRQRLTQAVMNLAQNAVQHTQESDRITLGASLNHGKLRIWVQDTGEGIDLSEQERIFERFARVKNSHRHSDGSGLGLSIVRGIVEAHRGSIQLQSQPGTGSTFLIVIPLNPLQA</sequence>
<protein>
    <recommendedName>
        <fullName evidence="3">histidine kinase</fullName>
        <ecNumber evidence="3">2.7.13.3</ecNumber>
    </recommendedName>
</protein>
<evidence type="ECO:0000256" key="1">
    <source>
        <dbReference type="ARBA" id="ARBA00000085"/>
    </source>
</evidence>
<dbReference type="InterPro" id="IPR004358">
    <property type="entry name" value="Sig_transdc_His_kin-like_C"/>
</dbReference>
<dbReference type="PRINTS" id="PR00344">
    <property type="entry name" value="BCTRLSENSOR"/>
</dbReference>
<evidence type="ECO:0000256" key="11">
    <source>
        <dbReference type="ARBA" id="ARBA00022989"/>
    </source>
</evidence>
<keyword evidence="9 17" id="KW-0418">Kinase</keyword>
<dbReference type="FunFam" id="3.30.565.10:FF:000023">
    <property type="entry name" value="PAS domain-containing sensor histidine kinase"/>
    <property type="match status" value="1"/>
</dbReference>
<dbReference type="HOGENOM" id="CLU_000445_89_6_3"/>
<feature type="transmembrane region" description="Helical" evidence="14">
    <location>
        <begin position="194"/>
        <end position="214"/>
    </location>
</feature>
<dbReference type="InterPro" id="IPR003660">
    <property type="entry name" value="HAMP_dom"/>
</dbReference>
<evidence type="ECO:0000256" key="2">
    <source>
        <dbReference type="ARBA" id="ARBA00004236"/>
    </source>
</evidence>
<comment type="subcellular location">
    <subcellularLocation>
        <location evidence="2">Cell membrane</location>
    </subcellularLocation>
</comment>
<reference evidence="18" key="1">
    <citation type="journal article" date="2013" name="Proc. Natl. Acad. Sci. U.S.A.">
        <title>Improving the coverage of the cyanobacterial phylum using diversity-driven genome sequencing.</title>
        <authorList>
            <person name="Shih P.M."/>
            <person name="Wu D."/>
            <person name="Latifi A."/>
            <person name="Axen S.D."/>
            <person name="Fewer D.P."/>
            <person name="Talla E."/>
            <person name="Calteau A."/>
            <person name="Cai F."/>
            <person name="Tandeau de Marsac N."/>
            <person name="Rippka R."/>
            <person name="Herdman M."/>
            <person name="Sivonen K."/>
            <person name="Coursin T."/>
            <person name="Laurent T."/>
            <person name="Goodwin L."/>
            <person name="Nolan M."/>
            <person name="Davenport K.W."/>
            <person name="Han C.S."/>
            <person name="Rubin E.M."/>
            <person name="Eisen J.A."/>
            <person name="Woyke T."/>
            <person name="Gugger M."/>
            <person name="Kerfeld C.A."/>
        </authorList>
    </citation>
    <scope>NUCLEOTIDE SEQUENCE [LARGE SCALE GENOMIC DNA]</scope>
    <source>
        <strain evidence="18">ATCC 27899 / PCC 7122</strain>
    </source>
</reference>
<evidence type="ECO:0000256" key="10">
    <source>
        <dbReference type="ARBA" id="ARBA00022840"/>
    </source>
</evidence>
<evidence type="ECO:0000256" key="13">
    <source>
        <dbReference type="ARBA" id="ARBA00023136"/>
    </source>
</evidence>
<dbReference type="STRING" id="272123.Anacy_1087"/>
<keyword evidence="12" id="KW-0902">Two-component regulatory system</keyword>
<dbReference type="InterPro" id="IPR005467">
    <property type="entry name" value="His_kinase_dom"/>
</dbReference>
<dbReference type="SUPFAM" id="SSF55874">
    <property type="entry name" value="ATPase domain of HSP90 chaperone/DNA topoisomerase II/histidine kinase"/>
    <property type="match status" value="1"/>
</dbReference>
<feature type="transmembrane region" description="Helical" evidence="14">
    <location>
        <begin position="16"/>
        <end position="36"/>
    </location>
</feature>
<evidence type="ECO:0000256" key="7">
    <source>
        <dbReference type="ARBA" id="ARBA00022692"/>
    </source>
</evidence>
<keyword evidence="13 14" id="KW-0472">Membrane</keyword>
<keyword evidence="4" id="KW-1003">Cell membrane</keyword>
<dbReference type="PANTHER" id="PTHR45436">
    <property type="entry name" value="SENSOR HISTIDINE KINASE YKOH"/>
    <property type="match status" value="1"/>
</dbReference>
<dbReference type="GO" id="GO:0000155">
    <property type="term" value="F:phosphorelay sensor kinase activity"/>
    <property type="evidence" value="ECO:0007669"/>
    <property type="project" value="InterPro"/>
</dbReference>
<name>K9ZDH3_ANACC</name>
<dbReference type="EMBL" id="CP003659">
    <property type="protein sequence ID" value="AFZ56657.1"/>
    <property type="molecule type" value="Genomic_DNA"/>
</dbReference>
<dbReference type="InterPro" id="IPR003661">
    <property type="entry name" value="HisK_dim/P_dom"/>
</dbReference>
<dbReference type="Pfam" id="PF00672">
    <property type="entry name" value="HAMP"/>
    <property type="match status" value="1"/>
</dbReference>
<gene>
    <name evidence="17" type="ordered locus">Anacy_1087</name>
</gene>
<evidence type="ECO:0000256" key="8">
    <source>
        <dbReference type="ARBA" id="ARBA00022741"/>
    </source>
</evidence>